<dbReference type="InterPro" id="IPR040079">
    <property type="entry name" value="Glutathione_S-Trfase"/>
</dbReference>
<dbReference type="CDD" id="cd03191">
    <property type="entry name" value="GST_C_Zeta"/>
    <property type="match status" value="1"/>
</dbReference>
<dbReference type="RefSeq" id="WP_196272849.1">
    <property type="nucleotide sequence ID" value="NZ_JADQDO010000008.1"/>
</dbReference>
<feature type="domain" description="GST N-terminal" evidence="2">
    <location>
        <begin position="1"/>
        <end position="83"/>
    </location>
</feature>
<organism evidence="4 5">
    <name type="scientific">Microvirga alba</name>
    <dbReference type="NCBI Taxonomy" id="2791025"/>
    <lineage>
        <taxon>Bacteria</taxon>
        <taxon>Pseudomonadati</taxon>
        <taxon>Pseudomonadota</taxon>
        <taxon>Alphaproteobacteria</taxon>
        <taxon>Hyphomicrobiales</taxon>
        <taxon>Methylobacteriaceae</taxon>
        <taxon>Microvirga</taxon>
    </lineage>
</organism>
<dbReference type="GO" id="GO:0006749">
    <property type="term" value="P:glutathione metabolic process"/>
    <property type="evidence" value="ECO:0007669"/>
    <property type="project" value="TreeGrafter"/>
</dbReference>
<dbReference type="InterPro" id="IPR036282">
    <property type="entry name" value="Glutathione-S-Trfase_C_sf"/>
</dbReference>
<dbReference type="InterPro" id="IPR034330">
    <property type="entry name" value="GST_Zeta_C"/>
</dbReference>
<dbReference type="Proteomes" id="UP000599312">
    <property type="component" value="Unassembled WGS sequence"/>
</dbReference>
<dbReference type="InterPro" id="IPR005955">
    <property type="entry name" value="GST_Zeta"/>
</dbReference>
<dbReference type="SFLD" id="SFLDS00019">
    <property type="entry name" value="Glutathione_Transferase_(cytos"/>
    <property type="match status" value="1"/>
</dbReference>
<proteinExistence type="inferred from homology"/>
<dbReference type="PANTHER" id="PTHR42673">
    <property type="entry name" value="MALEYLACETOACETATE ISOMERASE"/>
    <property type="match status" value="1"/>
</dbReference>
<dbReference type="InterPro" id="IPR004046">
    <property type="entry name" value="GST_C"/>
</dbReference>
<dbReference type="CDD" id="cd03042">
    <property type="entry name" value="GST_N_Zeta"/>
    <property type="match status" value="1"/>
</dbReference>
<dbReference type="PROSITE" id="PS50404">
    <property type="entry name" value="GST_NTER"/>
    <property type="match status" value="1"/>
</dbReference>
<gene>
    <name evidence="4" type="primary">maiA</name>
    <name evidence="4" type="ORF">I2H38_15950</name>
</gene>
<dbReference type="InterPro" id="IPR010987">
    <property type="entry name" value="Glutathione-S-Trfase_C-like"/>
</dbReference>
<dbReference type="Gene3D" id="1.20.1050.10">
    <property type="match status" value="1"/>
</dbReference>
<sequence length="215" mass="24303">MTPILHNYFRSSTSFRVRVALALKGVEYEYRAYHLRKGEQKGTEYRAINPQGLVPALTWTDGSVYTQSLAIIEFLDEAIPEPPLLPRHPAHRARVRSLAQMIAMDIHPINNLRVLDVLRTRFGADDDAVAEWFRLWVGETFGTLEHRLAQEPETGAFCHGNDVTIADLCLVAQVANNARFDVDMTAYPTIRRIYETCMALPAFQGAAPRHQPDAE</sequence>
<dbReference type="SFLD" id="SFLDG00358">
    <property type="entry name" value="Main_(cytGST)"/>
    <property type="match status" value="1"/>
</dbReference>
<reference evidence="4" key="1">
    <citation type="submission" date="2020-11" db="EMBL/GenBank/DDBJ databases">
        <authorList>
            <person name="Kim M.K."/>
        </authorList>
    </citation>
    <scope>NUCLEOTIDE SEQUENCE</scope>
    <source>
        <strain evidence="4">BT350</strain>
    </source>
</reference>
<evidence type="ECO:0000313" key="5">
    <source>
        <dbReference type="Proteomes" id="UP000599312"/>
    </source>
</evidence>
<dbReference type="InterPro" id="IPR004045">
    <property type="entry name" value="Glutathione_S-Trfase_N"/>
</dbReference>
<keyword evidence="4" id="KW-0413">Isomerase</keyword>
<comment type="similarity">
    <text evidence="1">Belongs to the GST superfamily. Zeta family.</text>
</comment>
<dbReference type="Gene3D" id="3.40.30.10">
    <property type="entry name" value="Glutaredoxin"/>
    <property type="match status" value="1"/>
</dbReference>
<dbReference type="PANTHER" id="PTHR42673:SF4">
    <property type="entry name" value="MALEYLACETOACETATE ISOMERASE"/>
    <property type="match status" value="1"/>
</dbReference>
<dbReference type="GO" id="GO:0004364">
    <property type="term" value="F:glutathione transferase activity"/>
    <property type="evidence" value="ECO:0007669"/>
    <property type="project" value="TreeGrafter"/>
</dbReference>
<evidence type="ECO:0000259" key="2">
    <source>
        <dbReference type="PROSITE" id="PS50404"/>
    </source>
</evidence>
<evidence type="ECO:0000313" key="4">
    <source>
        <dbReference type="EMBL" id="MBF9234868.1"/>
    </source>
</evidence>
<protein>
    <submittedName>
        <fullName evidence="4">Maleylacetoacetate isomerase</fullName>
        <ecNumber evidence="4">5.2.1.2</ecNumber>
    </submittedName>
</protein>
<name>A0A931BRU2_9HYPH</name>
<accession>A0A931BRU2</accession>
<keyword evidence="5" id="KW-1185">Reference proteome</keyword>
<dbReference type="AlphaFoldDB" id="A0A931BRU2"/>
<evidence type="ECO:0000256" key="1">
    <source>
        <dbReference type="ARBA" id="ARBA00010007"/>
    </source>
</evidence>
<dbReference type="InterPro" id="IPR036249">
    <property type="entry name" value="Thioredoxin-like_sf"/>
</dbReference>
<feature type="domain" description="GST C-terminal" evidence="3">
    <location>
        <begin position="88"/>
        <end position="215"/>
    </location>
</feature>
<dbReference type="Pfam" id="PF00043">
    <property type="entry name" value="GST_C"/>
    <property type="match status" value="1"/>
</dbReference>
<dbReference type="InterPro" id="IPR034333">
    <property type="entry name" value="GST_Zeta_N"/>
</dbReference>
<dbReference type="EC" id="5.2.1.2" evidence="4"/>
<evidence type="ECO:0000259" key="3">
    <source>
        <dbReference type="PROSITE" id="PS50405"/>
    </source>
</evidence>
<dbReference type="GO" id="GO:0016034">
    <property type="term" value="F:maleylacetoacetate isomerase activity"/>
    <property type="evidence" value="ECO:0007669"/>
    <property type="project" value="UniProtKB-EC"/>
</dbReference>
<comment type="caution">
    <text evidence="4">The sequence shown here is derived from an EMBL/GenBank/DDBJ whole genome shotgun (WGS) entry which is preliminary data.</text>
</comment>
<dbReference type="GO" id="GO:0006559">
    <property type="term" value="P:L-phenylalanine catabolic process"/>
    <property type="evidence" value="ECO:0007669"/>
    <property type="project" value="TreeGrafter"/>
</dbReference>
<dbReference type="SUPFAM" id="SSF47616">
    <property type="entry name" value="GST C-terminal domain-like"/>
    <property type="match status" value="1"/>
</dbReference>
<dbReference type="NCBIfam" id="TIGR01262">
    <property type="entry name" value="maiA"/>
    <property type="match status" value="1"/>
</dbReference>
<dbReference type="EMBL" id="JADQDO010000008">
    <property type="protein sequence ID" value="MBF9234868.1"/>
    <property type="molecule type" value="Genomic_DNA"/>
</dbReference>
<dbReference type="SUPFAM" id="SSF52833">
    <property type="entry name" value="Thioredoxin-like"/>
    <property type="match status" value="1"/>
</dbReference>
<dbReference type="PROSITE" id="PS50405">
    <property type="entry name" value="GST_CTER"/>
    <property type="match status" value="1"/>
</dbReference>
<dbReference type="Pfam" id="PF13409">
    <property type="entry name" value="GST_N_2"/>
    <property type="match status" value="1"/>
</dbReference>
<dbReference type="GO" id="GO:0005737">
    <property type="term" value="C:cytoplasm"/>
    <property type="evidence" value="ECO:0007669"/>
    <property type="project" value="InterPro"/>
</dbReference>